<sequence length="123" mass="13546">MRSTRSSESSSDDADSAAETAAAALYLLEVATEVIKLVPLSLLQPCAIELESLVASLTSDQRMQHQVQCKLFDCISQNCDSEKRAWLAAWLIELNNAYPTQPSPPVSIEQLCDHPSQRQLSKL</sequence>
<comment type="caution">
    <text evidence="1">The sequence shown here is derived from an EMBL/GenBank/DDBJ whole genome shotgun (WGS) entry which is preliminary data.</text>
</comment>
<proteinExistence type="predicted"/>
<keyword evidence="2" id="KW-1185">Reference proteome</keyword>
<name>A0AAV2YR19_9STRA</name>
<protein>
    <submittedName>
        <fullName evidence="1">Uncharacterized protein</fullName>
    </submittedName>
</protein>
<reference evidence="1" key="2">
    <citation type="journal article" date="2023" name="Microbiol Resour">
        <title>Decontamination and Annotation of the Draft Genome Sequence of the Oomycete Lagenidium giganteum ARSEF 373.</title>
        <authorList>
            <person name="Morgan W.R."/>
            <person name="Tartar A."/>
        </authorList>
    </citation>
    <scope>NUCLEOTIDE SEQUENCE</scope>
    <source>
        <strain evidence="1">ARSEF 373</strain>
    </source>
</reference>
<evidence type="ECO:0000313" key="2">
    <source>
        <dbReference type="Proteomes" id="UP001146120"/>
    </source>
</evidence>
<reference evidence="1" key="1">
    <citation type="submission" date="2022-11" db="EMBL/GenBank/DDBJ databases">
        <authorList>
            <person name="Morgan W.R."/>
            <person name="Tartar A."/>
        </authorList>
    </citation>
    <scope>NUCLEOTIDE SEQUENCE</scope>
    <source>
        <strain evidence="1">ARSEF 373</strain>
    </source>
</reference>
<organism evidence="1 2">
    <name type="scientific">Lagenidium giganteum</name>
    <dbReference type="NCBI Taxonomy" id="4803"/>
    <lineage>
        <taxon>Eukaryota</taxon>
        <taxon>Sar</taxon>
        <taxon>Stramenopiles</taxon>
        <taxon>Oomycota</taxon>
        <taxon>Peronosporomycetes</taxon>
        <taxon>Pythiales</taxon>
        <taxon>Pythiaceae</taxon>
    </lineage>
</organism>
<dbReference type="EMBL" id="DAKRPA010000190">
    <property type="protein sequence ID" value="DAZ95773.1"/>
    <property type="molecule type" value="Genomic_DNA"/>
</dbReference>
<gene>
    <name evidence="1" type="ORF">N0F65_010275</name>
</gene>
<accession>A0AAV2YR19</accession>
<evidence type="ECO:0000313" key="1">
    <source>
        <dbReference type="EMBL" id="DAZ95773.1"/>
    </source>
</evidence>
<dbReference type="AlphaFoldDB" id="A0AAV2YR19"/>
<dbReference type="Proteomes" id="UP001146120">
    <property type="component" value="Unassembled WGS sequence"/>
</dbReference>